<protein>
    <submittedName>
        <fullName evidence="7">MFS transporter, putative metabolite:H+ symporter</fullName>
    </submittedName>
</protein>
<dbReference type="PANTHER" id="PTHR23508">
    <property type="entry name" value="CARBOXYLIC ACID TRANSPORTER PROTEIN HOMOLOG"/>
    <property type="match status" value="1"/>
</dbReference>
<dbReference type="RefSeq" id="WP_242653365.1">
    <property type="nucleotide sequence ID" value="NZ_FOZG01000001.1"/>
</dbReference>
<keyword evidence="2 5" id="KW-0812">Transmembrane</keyword>
<keyword evidence="4 5" id="KW-0472">Membrane</keyword>
<feature type="transmembrane region" description="Helical" evidence="5">
    <location>
        <begin position="81"/>
        <end position="99"/>
    </location>
</feature>
<evidence type="ECO:0000256" key="1">
    <source>
        <dbReference type="ARBA" id="ARBA00004141"/>
    </source>
</evidence>
<dbReference type="Pfam" id="PF07690">
    <property type="entry name" value="MFS_1"/>
    <property type="match status" value="1"/>
</dbReference>
<dbReference type="EMBL" id="FOZG01000001">
    <property type="protein sequence ID" value="SFR90462.1"/>
    <property type="molecule type" value="Genomic_DNA"/>
</dbReference>
<accession>A0A1I6KGU1</accession>
<dbReference type="InterPro" id="IPR020846">
    <property type="entry name" value="MFS_dom"/>
</dbReference>
<keyword evidence="8" id="KW-1185">Reference proteome</keyword>
<feature type="transmembrane region" description="Helical" evidence="5">
    <location>
        <begin position="170"/>
        <end position="189"/>
    </location>
</feature>
<feature type="transmembrane region" description="Helical" evidence="5">
    <location>
        <begin position="139"/>
        <end position="158"/>
    </location>
</feature>
<feature type="transmembrane region" description="Helical" evidence="5">
    <location>
        <begin position="355"/>
        <end position="374"/>
    </location>
</feature>
<dbReference type="InterPro" id="IPR036259">
    <property type="entry name" value="MFS_trans_sf"/>
</dbReference>
<feature type="transmembrane region" description="Helical" evidence="5">
    <location>
        <begin position="229"/>
        <end position="250"/>
    </location>
</feature>
<dbReference type="Gene3D" id="1.20.1250.20">
    <property type="entry name" value="MFS general substrate transporter like domains"/>
    <property type="match status" value="2"/>
</dbReference>
<dbReference type="GO" id="GO:0005886">
    <property type="term" value="C:plasma membrane"/>
    <property type="evidence" value="ECO:0007669"/>
    <property type="project" value="TreeGrafter"/>
</dbReference>
<keyword evidence="3 5" id="KW-1133">Transmembrane helix</keyword>
<comment type="subcellular location">
    <subcellularLocation>
        <location evidence="1">Membrane</location>
        <topology evidence="1">Multi-pass membrane protein</topology>
    </subcellularLocation>
</comment>
<proteinExistence type="predicted"/>
<feature type="transmembrane region" description="Helical" evidence="5">
    <location>
        <begin position="105"/>
        <end position="127"/>
    </location>
</feature>
<dbReference type="GO" id="GO:0046943">
    <property type="term" value="F:carboxylic acid transmembrane transporter activity"/>
    <property type="evidence" value="ECO:0007669"/>
    <property type="project" value="TreeGrafter"/>
</dbReference>
<sequence>MIDQNAERITRSHVALIALLTIVVMFEGFDISATSVVLPYLGKEFGAEPPELGRALSLIALGSIVAWATVRLGDRFGRRPILLFSAAAFSIGSLATVLVQDVAGYVAVQLVTRIFLVTQIATAYVIVSETLPPAARGRANGLLGAFGSFGAALPYLLLAPALETPLGWRMLFVIGAVPLLTLPFLWAWLRETPVWLAARASGAPRLSALEELRQLTAPGLRRNALTMTLLWLIVNFASSVSALFFTLYVVKERGWAATDFALIAPIGLMGAFVGYAGAGWLMDRIGRRWTLTLYMGALGALTMLCYTATGWWTVAGAFLGIQAVIGVWVVAYTLNSELFPTHLRAAANGWCHNLLARWGVVIAPFVLGALTARMGAIGPAATALGAVAWAAIPVAWLLLPETRGRRLDEPAAA</sequence>
<name>A0A1I6KGU1_9SPHN</name>
<evidence type="ECO:0000259" key="6">
    <source>
        <dbReference type="PROSITE" id="PS50850"/>
    </source>
</evidence>
<reference evidence="7 8" key="1">
    <citation type="submission" date="2016-10" db="EMBL/GenBank/DDBJ databases">
        <authorList>
            <person name="de Groot N.N."/>
        </authorList>
    </citation>
    <scope>NUCLEOTIDE SEQUENCE [LARGE SCALE GENOMIC DNA]</scope>
    <source>
        <strain evidence="7 8">S5-249</strain>
    </source>
</reference>
<feature type="transmembrane region" description="Helical" evidence="5">
    <location>
        <begin position="12"/>
        <end position="32"/>
    </location>
</feature>
<dbReference type="AlphaFoldDB" id="A0A1I6KGU1"/>
<gene>
    <name evidence="7" type="ORF">SAMN05192580_1728</name>
</gene>
<dbReference type="InterPro" id="IPR011701">
    <property type="entry name" value="MFS"/>
</dbReference>
<evidence type="ECO:0000256" key="5">
    <source>
        <dbReference type="SAM" id="Phobius"/>
    </source>
</evidence>
<feature type="transmembrane region" description="Helical" evidence="5">
    <location>
        <begin position="52"/>
        <end position="69"/>
    </location>
</feature>
<organism evidence="7 8">
    <name type="scientific">Sphingomonas jatrophae</name>
    <dbReference type="NCBI Taxonomy" id="1166337"/>
    <lineage>
        <taxon>Bacteria</taxon>
        <taxon>Pseudomonadati</taxon>
        <taxon>Pseudomonadota</taxon>
        <taxon>Alphaproteobacteria</taxon>
        <taxon>Sphingomonadales</taxon>
        <taxon>Sphingomonadaceae</taxon>
        <taxon>Sphingomonas</taxon>
    </lineage>
</organism>
<feature type="transmembrane region" description="Helical" evidence="5">
    <location>
        <begin position="262"/>
        <end position="282"/>
    </location>
</feature>
<evidence type="ECO:0000313" key="8">
    <source>
        <dbReference type="Proteomes" id="UP000198824"/>
    </source>
</evidence>
<feature type="transmembrane region" description="Helical" evidence="5">
    <location>
        <begin position="289"/>
        <end position="309"/>
    </location>
</feature>
<dbReference type="Proteomes" id="UP000198824">
    <property type="component" value="Unassembled WGS sequence"/>
</dbReference>
<evidence type="ECO:0000313" key="7">
    <source>
        <dbReference type="EMBL" id="SFR90462.1"/>
    </source>
</evidence>
<dbReference type="PANTHER" id="PTHR23508:SF10">
    <property type="entry name" value="CARBOXYLIC ACID TRANSPORTER PROTEIN HOMOLOG"/>
    <property type="match status" value="1"/>
</dbReference>
<dbReference type="SUPFAM" id="SSF103473">
    <property type="entry name" value="MFS general substrate transporter"/>
    <property type="match status" value="1"/>
</dbReference>
<evidence type="ECO:0000256" key="3">
    <source>
        <dbReference type="ARBA" id="ARBA00022989"/>
    </source>
</evidence>
<feature type="domain" description="Major facilitator superfamily (MFS) profile" evidence="6">
    <location>
        <begin position="16"/>
        <end position="403"/>
    </location>
</feature>
<dbReference type="STRING" id="1166337.SAMN05192580_1728"/>
<feature type="transmembrane region" description="Helical" evidence="5">
    <location>
        <begin position="315"/>
        <end position="334"/>
    </location>
</feature>
<feature type="transmembrane region" description="Helical" evidence="5">
    <location>
        <begin position="380"/>
        <end position="399"/>
    </location>
</feature>
<evidence type="ECO:0000256" key="4">
    <source>
        <dbReference type="ARBA" id="ARBA00023136"/>
    </source>
</evidence>
<evidence type="ECO:0000256" key="2">
    <source>
        <dbReference type="ARBA" id="ARBA00022692"/>
    </source>
</evidence>
<dbReference type="PROSITE" id="PS50850">
    <property type="entry name" value="MFS"/>
    <property type="match status" value="1"/>
</dbReference>